<dbReference type="EMBL" id="FOQD01000010">
    <property type="protein sequence ID" value="SFI58866.1"/>
    <property type="molecule type" value="Genomic_DNA"/>
</dbReference>
<evidence type="ECO:0000313" key="6">
    <source>
        <dbReference type="EMBL" id="SFI58866.1"/>
    </source>
</evidence>
<dbReference type="GO" id="GO:0046872">
    <property type="term" value="F:metal ion binding"/>
    <property type="evidence" value="ECO:0007669"/>
    <property type="project" value="UniProtKB-KW"/>
</dbReference>
<gene>
    <name evidence="6" type="ORF">SAMN05421753_110156</name>
</gene>
<evidence type="ECO:0000256" key="2">
    <source>
        <dbReference type="ARBA" id="ARBA00022723"/>
    </source>
</evidence>
<evidence type="ECO:0000256" key="1">
    <source>
        <dbReference type="ARBA" id="ARBA00022617"/>
    </source>
</evidence>
<dbReference type="InterPro" id="IPR009056">
    <property type="entry name" value="Cyt_c-like_dom"/>
</dbReference>
<keyword evidence="3 4" id="KW-0408">Iron</keyword>
<dbReference type="SUPFAM" id="SSF46626">
    <property type="entry name" value="Cytochrome c"/>
    <property type="match status" value="1"/>
</dbReference>
<dbReference type="PROSITE" id="PS51257">
    <property type="entry name" value="PROKAR_LIPOPROTEIN"/>
    <property type="match status" value="1"/>
</dbReference>
<name>A0A1I3JFD6_9PLAN</name>
<dbReference type="RefSeq" id="WP_175517488.1">
    <property type="nucleotide sequence ID" value="NZ_FOQD01000010.1"/>
</dbReference>
<dbReference type="InterPro" id="IPR036909">
    <property type="entry name" value="Cyt_c-like_dom_sf"/>
</dbReference>
<dbReference type="STRING" id="1576369.SAMN05421753_110156"/>
<organism evidence="6 7">
    <name type="scientific">Planctomicrobium piriforme</name>
    <dbReference type="NCBI Taxonomy" id="1576369"/>
    <lineage>
        <taxon>Bacteria</taxon>
        <taxon>Pseudomonadati</taxon>
        <taxon>Planctomycetota</taxon>
        <taxon>Planctomycetia</taxon>
        <taxon>Planctomycetales</taxon>
        <taxon>Planctomycetaceae</taxon>
        <taxon>Planctomicrobium</taxon>
    </lineage>
</organism>
<dbReference type="Proteomes" id="UP000199518">
    <property type="component" value="Unassembled WGS sequence"/>
</dbReference>
<evidence type="ECO:0000256" key="3">
    <source>
        <dbReference type="ARBA" id="ARBA00023004"/>
    </source>
</evidence>
<protein>
    <submittedName>
        <fullName evidence="6">Cytochrome C oxidase, cbb3-type, subunit III</fullName>
    </submittedName>
</protein>
<keyword evidence="2 4" id="KW-0479">Metal-binding</keyword>
<accession>A0A1I3JFD6</accession>
<keyword evidence="7" id="KW-1185">Reference proteome</keyword>
<dbReference type="PROSITE" id="PS51007">
    <property type="entry name" value="CYTC"/>
    <property type="match status" value="1"/>
</dbReference>
<dbReference type="Pfam" id="PF13442">
    <property type="entry name" value="Cytochrome_CBB3"/>
    <property type="match status" value="1"/>
</dbReference>
<keyword evidence="1 4" id="KW-0349">Heme</keyword>
<evidence type="ECO:0000256" key="4">
    <source>
        <dbReference type="PROSITE-ProRule" id="PRU00433"/>
    </source>
</evidence>
<sequence>MFLPENKSWTALKAVACVAGLALIQGCAQEMANQPRVDVMKPSHFSFESVANRTPVPGTIARGQNIETTPVQTGWDGSSLAKTIPVTVDEAFIERGRDRYNIFCQHCHGMAGNGDGMVVQRGFPAPPSYHSDRLRDAPDGQFFVTIRNGIGRMPSLGTRIPVEDRWAIVAYVRALQLSQNIPVDALPEADRQKVK</sequence>
<dbReference type="GO" id="GO:0009055">
    <property type="term" value="F:electron transfer activity"/>
    <property type="evidence" value="ECO:0007669"/>
    <property type="project" value="InterPro"/>
</dbReference>
<dbReference type="AlphaFoldDB" id="A0A1I3JFD6"/>
<evidence type="ECO:0000259" key="5">
    <source>
        <dbReference type="PROSITE" id="PS51007"/>
    </source>
</evidence>
<dbReference type="PANTHER" id="PTHR40394:SF2">
    <property type="entry name" value="QUINOL:CYTOCHROME C OXIDOREDUCTASE MEMBRANE PROTEIN"/>
    <property type="match status" value="1"/>
</dbReference>
<feature type="domain" description="Cytochrome c" evidence="5">
    <location>
        <begin position="91"/>
        <end position="176"/>
    </location>
</feature>
<dbReference type="GO" id="GO:0020037">
    <property type="term" value="F:heme binding"/>
    <property type="evidence" value="ECO:0007669"/>
    <property type="project" value="InterPro"/>
</dbReference>
<dbReference type="Gene3D" id="1.10.760.10">
    <property type="entry name" value="Cytochrome c-like domain"/>
    <property type="match status" value="1"/>
</dbReference>
<reference evidence="7" key="1">
    <citation type="submission" date="2016-10" db="EMBL/GenBank/DDBJ databases">
        <authorList>
            <person name="Varghese N."/>
            <person name="Submissions S."/>
        </authorList>
    </citation>
    <scope>NUCLEOTIDE SEQUENCE [LARGE SCALE GENOMIC DNA]</scope>
    <source>
        <strain evidence="7">DSM 26348</strain>
    </source>
</reference>
<proteinExistence type="predicted"/>
<dbReference type="PANTHER" id="PTHR40394">
    <property type="entry name" value="LIPOPROTEIN-RELATED"/>
    <property type="match status" value="1"/>
</dbReference>
<evidence type="ECO:0000313" key="7">
    <source>
        <dbReference type="Proteomes" id="UP000199518"/>
    </source>
</evidence>